<keyword evidence="3" id="KW-0804">Transcription</keyword>
<comment type="caution">
    <text evidence="5">The sequence shown here is derived from an EMBL/GenBank/DDBJ whole genome shotgun (WGS) entry which is preliminary data.</text>
</comment>
<evidence type="ECO:0000256" key="3">
    <source>
        <dbReference type="ARBA" id="ARBA00023163"/>
    </source>
</evidence>
<dbReference type="SMART" id="SM00895">
    <property type="entry name" value="FCD"/>
    <property type="match status" value="1"/>
</dbReference>
<keyword evidence="2" id="KW-0238">DNA-binding</keyword>
<dbReference type="SUPFAM" id="SSF46785">
    <property type="entry name" value="Winged helix' DNA-binding domain"/>
    <property type="match status" value="1"/>
</dbReference>
<evidence type="ECO:0000256" key="1">
    <source>
        <dbReference type="ARBA" id="ARBA00023015"/>
    </source>
</evidence>
<dbReference type="SUPFAM" id="SSF48008">
    <property type="entry name" value="GntR ligand-binding domain-like"/>
    <property type="match status" value="1"/>
</dbReference>
<dbReference type="InterPro" id="IPR011711">
    <property type="entry name" value="GntR_C"/>
</dbReference>
<accession>A0A2T0R1Z1</accession>
<dbReference type="AlphaFoldDB" id="A0A2T0R1Z1"/>
<dbReference type="GO" id="GO:0003700">
    <property type="term" value="F:DNA-binding transcription factor activity"/>
    <property type="evidence" value="ECO:0007669"/>
    <property type="project" value="InterPro"/>
</dbReference>
<dbReference type="GO" id="GO:0003677">
    <property type="term" value="F:DNA binding"/>
    <property type="evidence" value="ECO:0007669"/>
    <property type="project" value="UniProtKB-KW"/>
</dbReference>
<dbReference type="Proteomes" id="UP000238083">
    <property type="component" value="Unassembled WGS sequence"/>
</dbReference>
<organism evidence="5 6">
    <name type="scientific">Kineococcus rhizosphaerae</name>
    <dbReference type="NCBI Taxonomy" id="559628"/>
    <lineage>
        <taxon>Bacteria</taxon>
        <taxon>Bacillati</taxon>
        <taxon>Actinomycetota</taxon>
        <taxon>Actinomycetes</taxon>
        <taxon>Kineosporiales</taxon>
        <taxon>Kineosporiaceae</taxon>
        <taxon>Kineococcus</taxon>
    </lineage>
</organism>
<dbReference type="InterPro" id="IPR036390">
    <property type="entry name" value="WH_DNA-bd_sf"/>
</dbReference>
<dbReference type="PANTHER" id="PTHR43537:SF5">
    <property type="entry name" value="UXU OPERON TRANSCRIPTIONAL REGULATOR"/>
    <property type="match status" value="1"/>
</dbReference>
<dbReference type="CDD" id="cd07377">
    <property type="entry name" value="WHTH_GntR"/>
    <property type="match status" value="1"/>
</dbReference>
<dbReference type="PANTHER" id="PTHR43537">
    <property type="entry name" value="TRANSCRIPTIONAL REGULATOR, GNTR FAMILY"/>
    <property type="match status" value="1"/>
</dbReference>
<name>A0A2T0R1Z1_9ACTN</name>
<dbReference type="InterPro" id="IPR000524">
    <property type="entry name" value="Tscrpt_reg_HTH_GntR"/>
</dbReference>
<keyword evidence="1" id="KW-0805">Transcription regulation</keyword>
<gene>
    <name evidence="5" type="ORF">CLV37_108236</name>
</gene>
<evidence type="ECO:0000256" key="2">
    <source>
        <dbReference type="ARBA" id="ARBA00023125"/>
    </source>
</evidence>
<dbReference type="Pfam" id="PF00392">
    <property type="entry name" value="GntR"/>
    <property type="match status" value="1"/>
</dbReference>
<reference evidence="5 6" key="1">
    <citation type="submission" date="2018-03" db="EMBL/GenBank/DDBJ databases">
        <title>Genomic Encyclopedia of Archaeal and Bacterial Type Strains, Phase II (KMG-II): from individual species to whole genera.</title>
        <authorList>
            <person name="Goeker M."/>
        </authorList>
    </citation>
    <scope>NUCLEOTIDE SEQUENCE [LARGE SCALE GENOMIC DNA]</scope>
    <source>
        <strain evidence="5 6">DSM 19711</strain>
    </source>
</reference>
<dbReference type="InterPro" id="IPR036388">
    <property type="entry name" value="WH-like_DNA-bd_sf"/>
</dbReference>
<dbReference type="InterPro" id="IPR008920">
    <property type="entry name" value="TF_FadR/GntR_C"/>
</dbReference>
<proteinExistence type="predicted"/>
<evidence type="ECO:0000313" key="5">
    <source>
        <dbReference type="EMBL" id="PRY13566.1"/>
    </source>
</evidence>
<evidence type="ECO:0000313" key="6">
    <source>
        <dbReference type="Proteomes" id="UP000238083"/>
    </source>
</evidence>
<dbReference type="Gene3D" id="1.20.120.530">
    <property type="entry name" value="GntR ligand-binding domain-like"/>
    <property type="match status" value="1"/>
</dbReference>
<dbReference type="SMART" id="SM00345">
    <property type="entry name" value="HTH_GNTR"/>
    <property type="match status" value="1"/>
</dbReference>
<dbReference type="Pfam" id="PF07729">
    <property type="entry name" value="FCD"/>
    <property type="match status" value="1"/>
</dbReference>
<feature type="domain" description="HTH gntR-type" evidence="4">
    <location>
        <begin position="22"/>
        <end position="90"/>
    </location>
</feature>
<evidence type="ECO:0000259" key="4">
    <source>
        <dbReference type="PROSITE" id="PS50949"/>
    </source>
</evidence>
<protein>
    <submittedName>
        <fullName evidence="5">GntR family transcriptional regulator</fullName>
    </submittedName>
</protein>
<sequence>MPAFRDDDPIRVELELKALPRGSAVADVARQMTSLIAQGTFPAGSRLPPERQLAESLGVGRSAVREALAALEILGLVTVRPGSGTYIRDSTSELLPTTLSWGLMLSGEHTAQLSEVRSALEVGSAVLAAQRIDADGVQELRAHLEAMESHTGDLGAFIEADAAFHLQVARAAGNGVMGDLLQTVRSLLRVWVERGLRSQDQALTACREHRAVYEAIAAGDAAAAGAAMDAHMRTAGDRVEHAETPAGAAVEAVAAPAARTVSAPRKGGRAAKLAR</sequence>
<dbReference type="PRINTS" id="PR00035">
    <property type="entry name" value="HTHGNTR"/>
</dbReference>
<dbReference type="EMBL" id="PVZF01000008">
    <property type="protein sequence ID" value="PRY13566.1"/>
    <property type="molecule type" value="Genomic_DNA"/>
</dbReference>
<dbReference type="RefSeq" id="WP_211298720.1">
    <property type="nucleotide sequence ID" value="NZ_PVZF01000008.1"/>
</dbReference>
<dbReference type="PROSITE" id="PS50949">
    <property type="entry name" value="HTH_GNTR"/>
    <property type="match status" value="1"/>
</dbReference>
<keyword evidence="6" id="KW-1185">Reference proteome</keyword>
<dbReference type="Gene3D" id="1.10.10.10">
    <property type="entry name" value="Winged helix-like DNA-binding domain superfamily/Winged helix DNA-binding domain"/>
    <property type="match status" value="1"/>
</dbReference>